<evidence type="ECO:0000256" key="4">
    <source>
        <dbReference type="ARBA" id="ARBA00022448"/>
    </source>
</evidence>
<comment type="caution">
    <text evidence="9">The sequence shown here is derived from an EMBL/GenBank/DDBJ whole genome shotgun (WGS) entry which is preliminary data.</text>
</comment>
<protein>
    <recommendedName>
        <fullName evidence="3">Conserved oligomeric Golgi complex subunit 8</fullName>
    </recommendedName>
    <alternativeName>
        <fullName evidence="8">Component of oligomeric Golgi complex 8</fullName>
    </alternativeName>
</protein>
<accession>A0A2C5XCP0</accession>
<comment type="subcellular location">
    <subcellularLocation>
        <location evidence="1">Golgi apparatus membrane</location>
        <topology evidence="1">Peripheral membrane protein</topology>
    </subcellularLocation>
</comment>
<keyword evidence="10" id="KW-1185">Reference proteome</keyword>
<dbReference type="Proteomes" id="UP000224854">
    <property type="component" value="Unassembled WGS sequence"/>
</dbReference>
<keyword evidence="7" id="KW-0472">Membrane</keyword>
<evidence type="ECO:0000313" key="9">
    <source>
        <dbReference type="EMBL" id="PHH67509.1"/>
    </source>
</evidence>
<keyword evidence="4" id="KW-0813">Transport</keyword>
<evidence type="ECO:0000256" key="7">
    <source>
        <dbReference type="ARBA" id="ARBA00023136"/>
    </source>
</evidence>
<dbReference type="Pfam" id="PF04124">
    <property type="entry name" value="Dor1"/>
    <property type="match status" value="2"/>
</dbReference>
<keyword evidence="6" id="KW-0333">Golgi apparatus</keyword>
<evidence type="ECO:0000256" key="2">
    <source>
        <dbReference type="ARBA" id="ARBA00006419"/>
    </source>
</evidence>
<dbReference type="OrthoDB" id="1661054at2759"/>
<evidence type="ECO:0000256" key="6">
    <source>
        <dbReference type="ARBA" id="ARBA00023034"/>
    </source>
</evidence>
<evidence type="ECO:0000256" key="3">
    <source>
        <dbReference type="ARBA" id="ARBA00020983"/>
    </source>
</evidence>
<dbReference type="GO" id="GO:0000139">
    <property type="term" value="C:Golgi membrane"/>
    <property type="evidence" value="ECO:0007669"/>
    <property type="project" value="UniProtKB-SubCell"/>
</dbReference>
<dbReference type="GO" id="GO:0006891">
    <property type="term" value="P:intra-Golgi vesicle-mediated transport"/>
    <property type="evidence" value="ECO:0007669"/>
    <property type="project" value="TreeGrafter"/>
</dbReference>
<evidence type="ECO:0000313" key="10">
    <source>
        <dbReference type="Proteomes" id="UP000224854"/>
    </source>
</evidence>
<gene>
    <name evidence="9" type="ORF">CDD82_1397</name>
</gene>
<dbReference type="AlphaFoldDB" id="A0A2C5XCP0"/>
<dbReference type="PANTHER" id="PTHR21311">
    <property type="entry name" value="CONSERVED OLIGOMERIC GOLGI COMPLEX COMPONENT 8"/>
    <property type="match status" value="1"/>
</dbReference>
<organism evidence="9 10">
    <name type="scientific">Ophiocordyceps australis</name>
    <dbReference type="NCBI Taxonomy" id="1399860"/>
    <lineage>
        <taxon>Eukaryota</taxon>
        <taxon>Fungi</taxon>
        <taxon>Dikarya</taxon>
        <taxon>Ascomycota</taxon>
        <taxon>Pezizomycotina</taxon>
        <taxon>Sordariomycetes</taxon>
        <taxon>Hypocreomycetidae</taxon>
        <taxon>Hypocreales</taxon>
        <taxon>Ophiocordycipitaceae</taxon>
        <taxon>Ophiocordyceps</taxon>
    </lineage>
</organism>
<keyword evidence="5" id="KW-0653">Protein transport</keyword>
<dbReference type="GO" id="GO:0015031">
    <property type="term" value="P:protein transport"/>
    <property type="evidence" value="ECO:0007669"/>
    <property type="project" value="UniProtKB-KW"/>
</dbReference>
<dbReference type="EMBL" id="NJEU01001417">
    <property type="protein sequence ID" value="PHH67509.1"/>
    <property type="molecule type" value="Genomic_DNA"/>
</dbReference>
<dbReference type="PANTHER" id="PTHR21311:SF0">
    <property type="entry name" value="CONSERVED OLIGOMERIC GOLGI COMPLEX SUBUNIT 8"/>
    <property type="match status" value="1"/>
</dbReference>
<evidence type="ECO:0000256" key="8">
    <source>
        <dbReference type="ARBA" id="ARBA00031347"/>
    </source>
</evidence>
<sequence>MLSTRLPAIAVPRLDRAVDDFCNSVTSSSESDLILRRKQALRFLHNADRLVNVMELPSLLTSAVQASPVNYSAALDLHAHVRRLASLHPHSPLVSSILNESDMALGHMAVDLVTVLKAPGLKLAVGLRTVALLRRLVPTILAHIADDALPTLFLVCRLTTLFKTLTALEPLRELADEERLRQSRHFSQGGDLSRVIQRESDAWSRGQQTERYLRRYIEIFREHGFAIVSMSKSIEASFASDIPFNNDDPHQDPLAPSPSPLAAFALHLVLLLLETLNIYLPIVRDRTSRDSILTQVLYCAGSLGRLGADFSMLLASIGVDDWDQLVKRHRLLAGRLESVIGEHRSHD</sequence>
<reference evidence="9 10" key="1">
    <citation type="submission" date="2017-06" db="EMBL/GenBank/DDBJ databases">
        <title>Ant-infecting Ophiocordyceps genomes reveal a high diversity of potential behavioral manipulation genes and a possible major role for enterotoxins.</title>
        <authorList>
            <person name="De Bekker C."/>
            <person name="Evans H.C."/>
            <person name="Brachmann A."/>
            <person name="Hughes D.P."/>
        </authorList>
    </citation>
    <scope>NUCLEOTIDE SEQUENCE [LARGE SCALE GENOMIC DNA]</scope>
    <source>
        <strain evidence="9 10">1348a</strain>
    </source>
</reference>
<name>A0A2C5XCP0_9HYPO</name>
<proteinExistence type="inferred from homology"/>
<dbReference type="GO" id="GO:0017119">
    <property type="term" value="C:Golgi transport complex"/>
    <property type="evidence" value="ECO:0007669"/>
    <property type="project" value="InterPro"/>
</dbReference>
<comment type="similarity">
    <text evidence="2">Belongs to the COG8 family.</text>
</comment>
<evidence type="ECO:0000256" key="1">
    <source>
        <dbReference type="ARBA" id="ARBA00004395"/>
    </source>
</evidence>
<evidence type="ECO:0000256" key="5">
    <source>
        <dbReference type="ARBA" id="ARBA00022927"/>
    </source>
</evidence>
<dbReference type="InterPro" id="IPR007255">
    <property type="entry name" value="COG8"/>
</dbReference>